<comment type="similarity">
    <text evidence="1">Belongs to the Fmt family.</text>
</comment>
<dbReference type="InterPro" id="IPR005793">
    <property type="entry name" value="Formyl_trans_C"/>
</dbReference>
<dbReference type="AlphaFoldDB" id="A0A2M8AKT2"/>
<reference evidence="8" key="1">
    <citation type="submission" date="2017-09" db="EMBL/GenBank/DDBJ databases">
        <title>Depth-based differentiation of microbial function through sediment-hosted aquifers and enrichment of novel symbionts in the deep terrestrial subsurface.</title>
        <authorList>
            <person name="Probst A.J."/>
            <person name="Ladd B."/>
            <person name="Jarett J.K."/>
            <person name="Geller-Mcgrath D.E."/>
            <person name="Sieber C.M.K."/>
            <person name="Emerson J.B."/>
            <person name="Anantharaman K."/>
            <person name="Thomas B.C."/>
            <person name="Malmstrom R."/>
            <person name="Stieglmeier M."/>
            <person name="Klingl A."/>
            <person name="Woyke T."/>
            <person name="Ryan C.M."/>
            <person name="Banfield J.F."/>
        </authorList>
    </citation>
    <scope>NUCLEOTIDE SEQUENCE [LARGE SCALE GENOMIC DNA]</scope>
</reference>
<dbReference type="Pfam" id="PF02911">
    <property type="entry name" value="Formyl_trans_C"/>
    <property type="match status" value="1"/>
</dbReference>
<evidence type="ECO:0000259" key="5">
    <source>
        <dbReference type="Pfam" id="PF00551"/>
    </source>
</evidence>
<dbReference type="Gene3D" id="3.40.50.12230">
    <property type="match status" value="1"/>
</dbReference>
<dbReference type="SUPFAM" id="SSF50486">
    <property type="entry name" value="FMT C-terminal domain-like"/>
    <property type="match status" value="1"/>
</dbReference>
<dbReference type="Proteomes" id="UP000230611">
    <property type="component" value="Unassembled WGS sequence"/>
</dbReference>
<evidence type="ECO:0000313" key="7">
    <source>
        <dbReference type="EMBL" id="PJB18394.1"/>
    </source>
</evidence>
<dbReference type="InterPro" id="IPR036477">
    <property type="entry name" value="Formyl_transf_N_sf"/>
</dbReference>
<dbReference type="EMBL" id="PFUO01000004">
    <property type="protein sequence ID" value="PJB18394.1"/>
    <property type="molecule type" value="Genomic_DNA"/>
</dbReference>
<feature type="domain" description="Formyl transferase C-terminal" evidence="6">
    <location>
        <begin position="172"/>
        <end position="281"/>
    </location>
</feature>
<dbReference type="CDD" id="cd08646">
    <property type="entry name" value="FMT_core_Met-tRNA-FMT_N"/>
    <property type="match status" value="1"/>
</dbReference>
<dbReference type="PANTHER" id="PTHR11138:SF5">
    <property type="entry name" value="METHIONYL-TRNA FORMYLTRANSFERASE, MITOCHONDRIAL"/>
    <property type="match status" value="1"/>
</dbReference>
<organism evidence="7 8">
    <name type="scientific">Candidatus Falkowbacteria bacterium CG_4_9_14_3_um_filter_38_19</name>
    <dbReference type="NCBI Taxonomy" id="1974559"/>
    <lineage>
        <taxon>Bacteria</taxon>
        <taxon>Candidatus Falkowiibacteriota</taxon>
    </lineage>
</organism>
<evidence type="ECO:0000259" key="6">
    <source>
        <dbReference type="Pfam" id="PF02911"/>
    </source>
</evidence>
<gene>
    <name evidence="7" type="ORF">CO116_00070</name>
</gene>
<accession>A0A2M8AKT2</accession>
<evidence type="ECO:0000256" key="2">
    <source>
        <dbReference type="ARBA" id="ARBA00012261"/>
    </source>
</evidence>
<dbReference type="Pfam" id="PF00551">
    <property type="entry name" value="Formyl_trans_N"/>
    <property type="match status" value="1"/>
</dbReference>
<dbReference type="InterPro" id="IPR011034">
    <property type="entry name" value="Formyl_transferase-like_C_sf"/>
</dbReference>
<dbReference type="EC" id="2.1.2.9" evidence="2"/>
<dbReference type="SUPFAM" id="SSF53328">
    <property type="entry name" value="Formyltransferase"/>
    <property type="match status" value="1"/>
</dbReference>
<evidence type="ECO:0000313" key="8">
    <source>
        <dbReference type="Proteomes" id="UP000230611"/>
    </source>
</evidence>
<dbReference type="InterPro" id="IPR002376">
    <property type="entry name" value="Formyl_transf_N"/>
</dbReference>
<dbReference type="InterPro" id="IPR041711">
    <property type="entry name" value="Met-tRNA-FMT_N"/>
</dbReference>
<dbReference type="GO" id="GO:0004479">
    <property type="term" value="F:methionyl-tRNA formyltransferase activity"/>
    <property type="evidence" value="ECO:0007669"/>
    <property type="project" value="UniProtKB-EC"/>
</dbReference>
<keyword evidence="4" id="KW-0648">Protein biosynthesis</keyword>
<keyword evidence="3" id="KW-0808">Transferase</keyword>
<dbReference type="PANTHER" id="PTHR11138">
    <property type="entry name" value="METHIONYL-TRNA FORMYLTRANSFERASE"/>
    <property type="match status" value="1"/>
</dbReference>
<name>A0A2M8AKT2_9BACT</name>
<evidence type="ECO:0000256" key="3">
    <source>
        <dbReference type="ARBA" id="ARBA00022679"/>
    </source>
</evidence>
<evidence type="ECO:0000256" key="4">
    <source>
        <dbReference type="ARBA" id="ARBA00022917"/>
    </source>
</evidence>
<comment type="caution">
    <text evidence="7">The sequence shown here is derived from an EMBL/GenBank/DDBJ whole genome shotgun (WGS) entry which is preliminary data.</text>
</comment>
<evidence type="ECO:0000256" key="1">
    <source>
        <dbReference type="ARBA" id="ARBA00010699"/>
    </source>
</evidence>
<protein>
    <recommendedName>
        <fullName evidence="2">methionyl-tRNA formyltransferase</fullName>
        <ecNumber evidence="2">2.1.2.9</ecNumber>
    </recommendedName>
</protein>
<dbReference type="InterPro" id="IPR044135">
    <property type="entry name" value="Met-tRNA-FMT_C"/>
</dbReference>
<dbReference type="CDD" id="cd08704">
    <property type="entry name" value="Met_tRNA_FMT_C"/>
    <property type="match status" value="1"/>
</dbReference>
<feature type="domain" description="Formyl transferase N-terminal" evidence="5">
    <location>
        <begin position="40"/>
        <end position="148"/>
    </location>
</feature>
<sequence length="290" mass="32758">MKIAFIGISEFGAIILEEMIKSGNRPDLVVTISEKSPVLEIEKYKPELIVVADYSQLIPKGILDIPKYGCLNIHPSLLPRWRGPSPIQYTILNNDIETGISIVLVKSEKTDQGQILAQRKIKLEGNETAKDLEVKLANLGTRLLLETISKWQRGLTKPQLQDETKVTFSKILTRADGIINWRETAEELERKTRAFNFWPGSYTMWQKGSEFLKIEILKVRILKTMGGLAYSIGKTLVAPQNEICVQCGKGFLPGKGDFLLIEKLKLKGEKEMSSEEFIRSHQDFIGTILK</sequence>
<proteinExistence type="inferred from homology"/>